<accession>A0AAV7MFB9</accession>
<gene>
    <name evidence="2" type="ORF">NDU88_007085</name>
</gene>
<feature type="compositionally biased region" description="Pro residues" evidence="1">
    <location>
        <begin position="1"/>
        <end position="14"/>
    </location>
</feature>
<evidence type="ECO:0000256" key="1">
    <source>
        <dbReference type="SAM" id="MobiDB-lite"/>
    </source>
</evidence>
<sequence>MPKMAPRPPGPAPALRPSGGNVDRGQRTRGRSIDENRDAGLGVWDIRFDPDCGVVTLRIYMEDCHTTILHQSPEEVVGDYFPVTKHVLA</sequence>
<organism evidence="2 3">
    <name type="scientific">Pleurodeles waltl</name>
    <name type="common">Iberian ribbed newt</name>
    <dbReference type="NCBI Taxonomy" id="8319"/>
    <lineage>
        <taxon>Eukaryota</taxon>
        <taxon>Metazoa</taxon>
        <taxon>Chordata</taxon>
        <taxon>Craniata</taxon>
        <taxon>Vertebrata</taxon>
        <taxon>Euteleostomi</taxon>
        <taxon>Amphibia</taxon>
        <taxon>Batrachia</taxon>
        <taxon>Caudata</taxon>
        <taxon>Salamandroidea</taxon>
        <taxon>Salamandridae</taxon>
        <taxon>Pleurodelinae</taxon>
        <taxon>Pleurodeles</taxon>
    </lineage>
</organism>
<proteinExistence type="predicted"/>
<protein>
    <submittedName>
        <fullName evidence="2">Uncharacterized protein</fullName>
    </submittedName>
</protein>
<evidence type="ECO:0000313" key="3">
    <source>
        <dbReference type="Proteomes" id="UP001066276"/>
    </source>
</evidence>
<dbReference type="EMBL" id="JANPWB010000014">
    <property type="protein sequence ID" value="KAJ1102026.1"/>
    <property type="molecule type" value="Genomic_DNA"/>
</dbReference>
<name>A0AAV7MFB9_PLEWA</name>
<feature type="region of interest" description="Disordered" evidence="1">
    <location>
        <begin position="1"/>
        <end position="36"/>
    </location>
</feature>
<dbReference type="AlphaFoldDB" id="A0AAV7MFB9"/>
<keyword evidence="3" id="KW-1185">Reference proteome</keyword>
<reference evidence="2" key="1">
    <citation type="journal article" date="2022" name="bioRxiv">
        <title>Sequencing and chromosome-scale assembly of the giantPleurodeles waltlgenome.</title>
        <authorList>
            <person name="Brown T."/>
            <person name="Elewa A."/>
            <person name="Iarovenko S."/>
            <person name="Subramanian E."/>
            <person name="Araus A.J."/>
            <person name="Petzold A."/>
            <person name="Susuki M."/>
            <person name="Suzuki K.-i.T."/>
            <person name="Hayashi T."/>
            <person name="Toyoda A."/>
            <person name="Oliveira C."/>
            <person name="Osipova E."/>
            <person name="Leigh N.D."/>
            <person name="Simon A."/>
            <person name="Yun M.H."/>
        </authorList>
    </citation>
    <scope>NUCLEOTIDE SEQUENCE</scope>
    <source>
        <strain evidence="2">20211129_DDA</strain>
        <tissue evidence="2">Liver</tissue>
    </source>
</reference>
<evidence type="ECO:0000313" key="2">
    <source>
        <dbReference type="EMBL" id="KAJ1102026.1"/>
    </source>
</evidence>
<dbReference type="Proteomes" id="UP001066276">
    <property type="component" value="Chromosome 10"/>
</dbReference>
<comment type="caution">
    <text evidence="2">The sequence shown here is derived from an EMBL/GenBank/DDBJ whole genome shotgun (WGS) entry which is preliminary data.</text>
</comment>